<reference evidence="5 6" key="1">
    <citation type="submission" date="2019-04" db="EMBL/GenBank/DDBJ databases">
        <title>An improved genome assembly and genetic linkage map for asparagus bean, Vigna unguiculata ssp. sesquipedialis.</title>
        <authorList>
            <person name="Xia Q."/>
            <person name="Zhang R."/>
            <person name="Dong Y."/>
        </authorList>
    </citation>
    <scope>NUCLEOTIDE SEQUENCE [LARGE SCALE GENOMIC DNA]</scope>
    <source>
        <tissue evidence="5">Leaf</tissue>
    </source>
</reference>
<dbReference type="InterPro" id="IPR053318">
    <property type="entry name" value="GT64"/>
</dbReference>
<evidence type="ECO:0000313" key="6">
    <source>
        <dbReference type="Proteomes" id="UP000501690"/>
    </source>
</evidence>
<keyword evidence="2" id="KW-0808">Transferase</keyword>
<proteinExistence type="inferred from homology"/>
<gene>
    <name evidence="5" type="ORF">DEO72_LG6g1799</name>
</gene>
<keyword evidence="6" id="KW-1185">Reference proteome</keyword>
<accession>A0A4D6M6S5</accession>
<dbReference type="PANTHER" id="PTHR48409:SF1">
    <property type="entry name" value="GLYCOSYLTRANSFERASE FAMILY PROTEIN 64 C3"/>
    <property type="match status" value="1"/>
</dbReference>
<evidence type="ECO:0000313" key="5">
    <source>
        <dbReference type="EMBL" id="QCD97089.1"/>
    </source>
</evidence>
<dbReference type="PANTHER" id="PTHR48409">
    <property type="entry name" value="GLYCOSYLTRANSFERASE FAMILY PROTEIN 64 C3"/>
    <property type="match status" value="1"/>
</dbReference>
<name>A0A4D6M6S5_VIGUN</name>
<comment type="similarity">
    <text evidence="1">Belongs to the glycosyltransferase 64 family.</text>
</comment>
<dbReference type="AlphaFoldDB" id="A0A4D6M6S5"/>
<evidence type="ECO:0000256" key="1">
    <source>
        <dbReference type="ARBA" id="ARBA00008700"/>
    </source>
</evidence>
<dbReference type="GO" id="GO:0016020">
    <property type="term" value="C:membrane"/>
    <property type="evidence" value="ECO:0007669"/>
    <property type="project" value="InterPro"/>
</dbReference>
<evidence type="ECO:0000256" key="3">
    <source>
        <dbReference type="ARBA" id="ARBA00023157"/>
    </source>
</evidence>
<evidence type="ECO:0000259" key="4">
    <source>
        <dbReference type="Pfam" id="PF09258"/>
    </source>
</evidence>
<evidence type="ECO:0000256" key="2">
    <source>
        <dbReference type="ARBA" id="ARBA00022679"/>
    </source>
</evidence>
<keyword evidence="3" id="KW-1015">Disulfide bond</keyword>
<dbReference type="Proteomes" id="UP000501690">
    <property type="component" value="Linkage Group LG6"/>
</dbReference>
<sequence length="252" mass="27891">MDIREVLKTLVKIPGVFLRTSALHPHFSNFHFPSSTLIVHNNTGAGTNVADHQGWWQQHWPPFEVLSASSHDLLPRDAHLPLIPSRTSTITPPWIATIVRVNHLGLSPALQQFTLGTIVGVILFILLHHSSVLIKFQVLVFQVAAVTANTTTGCDLVYQNSGGGGDTGWSIVGGAKRVRDYGDTRNEVEEKVRVGLSSRKGEHRKRRGWCIGEFHKVLGRMPLRYSYGKVVDDIGEHGLCYKGGKIVFCDQS</sequence>
<feature type="domain" description="Glycosyl transferase 64" evidence="4">
    <location>
        <begin position="178"/>
        <end position="232"/>
    </location>
</feature>
<dbReference type="Pfam" id="PF09258">
    <property type="entry name" value="Glyco_transf_64"/>
    <property type="match status" value="1"/>
</dbReference>
<dbReference type="EMBL" id="CP039350">
    <property type="protein sequence ID" value="QCD97089.1"/>
    <property type="molecule type" value="Genomic_DNA"/>
</dbReference>
<dbReference type="InterPro" id="IPR029044">
    <property type="entry name" value="Nucleotide-diphossugar_trans"/>
</dbReference>
<organism evidence="5 6">
    <name type="scientific">Vigna unguiculata</name>
    <name type="common">Cowpea</name>
    <dbReference type="NCBI Taxonomy" id="3917"/>
    <lineage>
        <taxon>Eukaryota</taxon>
        <taxon>Viridiplantae</taxon>
        <taxon>Streptophyta</taxon>
        <taxon>Embryophyta</taxon>
        <taxon>Tracheophyta</taxon>
        <taxon>Spermatophyta</taxon>
        <taxon>Magnoliopsida</taxon>
        <taxon>eudicotyledons</taxon>
        <taxon>Gunneridae</taxon>
        <taxon>Pentapetalae</taxon>
        <taxon>rosids</taxon>
        <taxon>fabids</taxon>
        <taxon>Fabales</taxon>
        <taxon>Fabaceae</taxon>
        <taxon>Papilionoideae</taxon>
        <taxon>50 kb inversion clade</taxon>
        <taxon>NPAAA clade</taxon>
        <taxon>indigoferoid/millettioid clade</taxon>
        <taxon>Phaseoleae</taxon>
        <taxon>Vigna</taxon>
    </lineage>
</organism>
<dbReference type="Gene3D" id="3.90.550.10">
    <property type="entry name" value="Spore Coat Polysaccharide Biosynthesis Protein SpsA, Chain A"/>
    <property type="match status" value="1"/>
</dbReference>
<dbReference type="GO" id="GO:0016757">
    <property type="term" value="F:glycosyltransferase activity"/>
    <property type="evidence" value="ECO:0007669"/>
    <property type="project" value="InterPro"/>
</dbReference>
<protein>
    <recommendedName>
        <fullName evidence="4">Glycosyl transferase 64 domain-containing protein</fullName>
    </recommendedName>
</protein>
<dbReference type="InterPro" id="IPR015338">
    <property type="entry name" value="GT64_dom"/>
</dbReference>